<comment type="caution">
    <text evidence="1">The sequence shown here is derived from an EMBL/GenBank/DDBJ whole genome shotgun (WGS) entry which is preliminary data.</text>
</comment>
<organism evidence="1 2">
    <name type="scientific">Ficus carica</name>
    <name type="common">Common fig</name>
    <dbReference type="NCBI Taxonomy" id="3494"/>
    <lineage>
        <taxon>Eukaryota</taxon>
        <taxon>Viridiplantae</taxon>
        <taxon>Streptophyta</taxon>
        <taxon>Embryophyta</taxon>
        <taxon>Tracheophyta</taxon>
        <taxon>Spermatophyta</taxon>
        <taxon>Magnoliopsida</taxon>
        <taxon>eudicotyledons</taxon>
        <taxon>Gunneridae</taxon>
        <taxon>Pentapetalae</taxon>
        <taxon>rosids</taxon>
        <taxon>fabids</taxon>
        <taxon>Rosales</taxon>
        <taxon>Moraceae</taxon>
        <taxon>Ficeae</taxon>
        <taxon>Ficus</taxon>
    </lineage>
</organism>
<protein>
    <submittedName>
        <fullName evidence="1">Uncharacterized protein</fullName>
    </submittedName>
</protein>
<reference evidence="1" key="1">
    <citation type="submission" date="2023-07" db="EMBL/GenBank/DDBJ databases">
        <title>draft genome sequence of fig (Ficus carica).</title>
        <authorList>
            <person name="Takahashi T."/>
            <person name="Nishimura K."/>
        </authorList>
    </citation>
    <scope>NUCLEOTIDE SEQUENCE</scope>
</reference>
<dbReference type="EMBL" id="BTGU01000085">
    <property type="protein sequence ID" value="GMN59244.1"/>
    <property type="molecule type" value="Genomic_DNA"/>
</dbReference>
<dbReference type="Proteomes" id="UP001187192">
    <property type="component" value="Unassembled WGS sequence"/>
</dbReference>
<keyword evidence="2" id="KW-1185">Reference proteome</keyword>
<sequence length="59" mass="5926">MITSYMPGQTGGRARGGVVVEVVCARVTRRGRGAMAVGRMGGETGCGGSDGKVGKVVEL</sequence>
<proteinExistence type="predicted"/>
<dbReference type="AlphaFoldDB" id="A0AA88DPR9"/>
<gene>
    <name evidence="1" type="ORF">TIFTF001_028353</name>
</gene>
<accession>A0AA88DPR9</accession>
<evidence type="ECO:0000313" key="2">
    <source>
        <dbReference type="Proteomes" id="UP001187192"/>
    </source>
</evidence>
<name>A0AA88DPR9_FICCA</name>
<evidence type="ECO:0000313" key="1">
    <source>
        <dbReference type="EMBL" id="GMN59244.1"/>
    </source>
</evidence>